<evidence type="ECO:0000313" key="2">
    <source>
        <dbReference type="EMBL" id="KAG5334352.1"/>
    </source>
</evidence>
<keyword evidence="1" id="KW-0812">Transmembrane</keyword>
<gene>
    <name evidence="2" type="primary">Tmem177</name>
    <name evidence="2" type="ORF">G6Z76_0012290</name>
</gene>
<feature type="non-terminal residue" evidence="2">
    <location>
        <position position="312"/>
    </location>
</feature>
<keyword evidence="1" id="KW-0472">Membrane</keyword>
<feature type="non-terminal residue" evidence="2">
    <location>
        <position position="1"/>
    </location>
</feature>
<keyword evidence="1" id="KW-1133">Transmembrane helix</keyword>
<accession>A0A836FGY7</accession>
<proteinExistence type="predicted"/>
<name>A0A836FGY7_9HYME</name>
<dbReference type="EMBL" id="JAANIC010004487">
    <property type="protein sequence ID" value="KAG5334352.1"/>
    <property type="molecule type" value="Genomic_DNA"/>
</dbReference>
<dbReference type="AlphaFoldDB" id="A0A836FGY7"/>
<evidence type="ECO:0000256" key="1">
    <source>
        <dbReference type="SAM" id="Phobius"/>
    </source>
</evidence>
<feature type="transmembrane region" description="Helical" evidence="1">
    <location>
        <begin position="171"/>
        <end position="192"/>
    </location>
</feature>
<feature type="transmembrane region" description="Helical" evidence="1">
    <location>
        <begin position="20"/>
        <end position="43"/>
    </location>
</feature>
<dbReference type="PANTHER" id="PTHR21824">
    <property type="entry name" value="TRANSMEMBRANE PROTEIN 177"/>
    <property type="match status" value="1"/>
</dbReference>
<keyword evidence="3" id="KW-1185">Reference proteome</keyword>
<dbReference type="GO" id="GO:0016020">
    <property type="term" value="C:membrane"/>
    <property type="evidence" value="ECO:0007669"/>
    <property type="project" value="TreeGrafter"/>
</dbReference>
<dbReference type="PANTHER" id="PTHR21824:SF4">
    <property type="entry name" value="TRANSMEMBRANE PROTEIN 177"/>
    <property type="match status" value="1"/>
</dbReference>
<feature type="transmembrane region" description="Helical" evidence="1">
    <location>
        <begin position="204"/>
        <end position="224"/>
    </location>
</feature>
<organism evidence="2 3">
    <name type="scientific">Acromyrmex charruanus</name>
    <dbReference type="NCBI Taxonomy" id="2715315"/>
    <lineage>
        <taxon>Eukaryota</taxon>
        <taxon>Metazoa</taxon>
        <taxon>Ecdysozoa</taxon>
        <taxon>Arthropoda</taxon>
        <taxon>Hexapoda</taxon>
        <taxon>Insecta</taxon>
        <taxon>Pterygota</taxon>
        <taxon>Neoptera</taxon>
        <taxon>Endopterygota</taxon>
        <taxon>Hymenoptera</taxon>
        <taxon>Apocrita</taxon>
        <taxon>Aculeata</taxon>
        <taxon>Formicoidea</taxon>
        <taxon>Formicidae</taxon>
        <taxon>Myrmicinae</taxon>
        <taxon>Acromyrmex</taxon>
    </lineage>
</organism>
<comment type="caution">
    <text evidence="2">The sequence shown here is derived from an EMBL/GenBank/DDBJ whole genome shotgun (WGS) entry which is preliminary data.</text>
</comment>
<sequence length="312" mass="36299">MFYFQNCSVSMNRFSFKYRNVILGVTATAFGYYAVLMPHTVFLKKYKYMVATYQVGKEMQLSSKIQQIIQKVMSDLKLSDNVKAVIKPVSVFGFDLLHAGTFNAKYGAILGIPINFTNTVEQLYKNLQIKEEPVDWTRQDAKAFLKAVTFSEDAQKFAIAREILRIQAEEPYFNSLWLALTIGTLWTLYNVISYRYKLREGNAIVRRILYATFTLFGAIFWFGVKDYRSYQLDKENDEALCRLGTEYIKGGQEFYEKTLSRNRALRTLLGTDGKSTYTVYGNEENFLRLKHVPISYRKDFFDSHLRNLEGMK</sequence>
<evidence type="ECO:0000313" key="3">
    <source>
        <dbReference type="Proteomes" id="UP000669903"/>
    </source>
</evidence>
<protein>
    <submittedName>
        <fullName evidence="2">TM177 protein</fullName>
    </submittedName>
</protein>
<dbReference type="InterPro" id="IPR026620">
    <property type="entry name" value="TMEM177"/>
</dbReference>
<reference evidence="2" key="1">
    <citation type="submission" date="2020-03" db="EMBL/GenBank/DDBJ databases">
        <title>Relaxed selection underlies rapid genomic changes in the transitions from sociality to social parasitism in ants.</title>
        <authorList>
            <person name="Bi X."/>
        </authorList>
    </citation>
    <scope>NUCLEOTIDE SEQUENCE</scope>
    <source>
        <strain evidence="2">BGI-DK2014a</strain>
        <tissue evidence="2">Whole body</tissue>
    </source>
</reference>
<dbReference type="Proteomes" id="UP000669903">
    <property type="component" value="Unassembled WGS sequence"/>
</dbReference>